<reference evidence="3" key="1">
    <citation type="submission" date="2009-11" db="EMBL/GenBank/DDBJ databases">
        <title>The complete chromosome of Xylanimonas cellulosilytica DSM 15894.</title>
        <authorList>
            <consortium name="US DOE Joint Genome Institute (JGI-PGF)"/>
            <person name="Lucas S."/>
            <person name="Copeland A."/>
            <person name="Lapidus A."/>
            <person name="Glavina del Rio T."/>
            <person name="Dalin E."/>
            <person name="Tice H."/>
            <person name="Bruce D."/>
            <person name="Goodwin L."/>
            <person name="Pitluck S."/>
            <person name="Kyrpides N."/>
            <person name="Mavromatis K."/>
            <person name="Ivanova N."/>
            <person name="Mikhailova N."/>
            <person name="Foster B."/>
            <person name="Clum A."/>
            <person name="Brettin T."/>
            <person name="Detter J.C."/>
            <person name="Han C."/>
            <person name="Larimer F."/>
            <person name="Land M."/>
            <person name="Hauser L."/>
            <person name="Markowitz V."/>
            <person name="Cheng J.F."/>
            <person name="Hugenholtz P."/>
            <person name="Woyke T."/>
            <person name="Wu D."/>
            <person name="Gehrich-Schroeter G."/>
            <person name="Schneider S."/>
            <person name="Pukall S.R."/>
            <person name="Klenk H.P."/>
            <person name="Eisen J.A."/>
        </authorList>
    </citation>
    <scope>NUCLEOTIDE SEQUENCE [LARGE SCALE GENOMIC DNA]</scope>
    <source>
        <strain evidence="3">DSM 15894 / CECT 5975 / LMG 20990 / XIL07</strain>
    </source>
</reference>
<protein>
    <submittedName>
        <fullName evidence="2">Glycosyl transferase group 1</fullName>
    </submittedName>
</protein>
<keyword evidence="1" id="KW-0472">Membrane</keyword>
<feature type="transmembrane region" description="Helical" evidence="1">
    <location>
        <begin position="96"/>
        <end position="115"/>
    </location>
</feature>
<keyword evidence="3" id="KW-1185">Reference proteome</keyword>
<dbReference type="Gene3D" id="3.40.50.2000">
    <property type="entry name" value="Glycogen Phosphorylase B"/>
    <property type="match status" value="2"/>
</dbReference>
<dbReference type="AlphaFoldDB" id="D1BXR0"/>
<name>D1BXR0_XYLCX</name>
<dbReference type="PANTHER" id="PTHR12526">
    <property type="entry name" value="GLYCOSYLTRANSFERASE"/>
    <property type="match status" value="1"/>
</dbReference>
<dbReference type="SUPFAM" id="SSF53756">
    <property type="entry name" value="UDP-Glycosyltransferase/glycogen phosphorylase"/>
    <property type="match status" value="1"/>
</dbReference>
<organism evidence="2 3">
    <name type="scientific">Xylanimonas cellulosilytica (strain DSM 15894 / JCM 12276 / CECT 5975 / KCTC 9989 / LMG 20990 / NBRC 107835 / XIL07)</name>
    <dbReference type="NCBI Taxonomy" id="446471"/>
    <lineage>
        <taxon>Bacteria</taxon>
        <taxon>Bacillati</taxon>
        <taxon>Actinomycetota</taxon>
        <taxon>Actinomycetes</taxon>
        <taxon>Micrococcales</taxon>
        <taxon>Promicromonosporaceae</taxon>
        <taxon>Xylanimonas</taxon>
    </lineage>
</organism>
<accession>D1BXR0</accession>
<dbReference type="EMBL" id="CP001821">
    <property type="protein sequence ID" value="ACZ31701.1"/>
    <property type="molecule type" value="Genomic_DNA"/>
</dbReference>
<dbReference type="KEGG" id="xce:Xcel_2687"/>
<gene>
    <name evidence="2" type="ordered locus">Xcel_2687</name>
</gene>
<dbReference type="eggNOG" id="COG0438">
    <property type="taxonomic scope" value="Bacteria"/>
</dbReference>
<dbReference type="HOGENOM" id="CLU_727513_0_0_11"/>
<dbReference type="GO" id="GO:0016757">
    <property type="term" value="F:glycosyltransferase activity"/>
    <property type="evidence" value="ECO:0007669"/>
    <property type="project" value="TreeGrafter"/>
</dbReference>
<evidence type="ECO:0000313" key="3">
    <source>
        <dbReference type="Proteomes" id="UP000002255"/>
    </source>
</evidence>
<dbReference type="Proteomes" id="UP000002255">
    <property type="component" value="Chromosome"/>
</dbReference>
<evidence type="ECO:0000313" key="2">
    <source>
        <dbReference type="EMBL" id="ACZ31701.1"/>
    </source>
</evidence>
<keyword evidence="2" id="KW-0808">Transferase</keyword>
<dbReference type="Pfam" id="PF13692">
    <property type="entry name" value="Glyco_trans_1_4"/>
    <property type="match status" value="1"/>
</dbReference>
<reference evidence="2 3" key="2">
    <citation type="journal article" date="2010" name="Stand. Genomic Sci.">
        <title>Complete genome sequence of Xylanimonas cellulosilytica type strain (XIL07).</title>
        <authorList>
            <person name="Foster B."/>
            <person name="Pukall R."/>
            <person name="Abt B."/>
            <person name="Nolan M."/>
            <person name="Glavina Del Rio T."/>
            <person name="Chen F."/>
            <person name="Lucas S."/>
            <person name="Tice H."/>
            <person name="Pitluck S."/>
            <person name="Cheng J.-F."/>
            <person name="Chertkov O."/>
            <person name="Brettin T."/>
            <person name="Han C."/>
            <person name="Detter J.C."/>
            <person name="Bruce D."/>
            <person name="Goodwin L."/>
            <person name="Ivanova N."/>
            <person name="Mavromatis K."/>
            <person name="Pati A."/>
            <person name="Mikhailova N."/>
            <person name="Chen A."/>
            <person name="Palaniappan K."/>
            <person name="Land M."/>
            <person name="Hauser L."/>
            <person name="Chang Y.-J."/>
            <person name="Jeffries C.D."/>
            <person name="Chain P."/>
            <person name="Rohde M."/>
            <person name="Goeker M."/>
            <person name="Bristow J."/>
            <person name="Eisen J.A."/>
            <person name="Markowitz V."/>
            <person name="Hugenholtz P."/>
            <person name="Kyrpides N.C."/>
            <person name="Klenk H.-P."/>
            <person name="Lapidus A."/>
        </authorList>
    </citation>
    <scope>NUCLEOTIDE SEQUENCE [LARGE SCALE GENOMIC DNA]</scope>
    <source>
        <strain evidence="3">DSM 15894 / CECT 5975 / LMG 20990 / XIL07</strain>
    </source>
</reference>
<keyword evidence="1" id="KW-0812">Transmembrane</keyword>
<sequence>MTAVNCWDAGVESRPPTVLVVPNTVFFPPYLEELPALAADGSTPRTWICDLTSKVTVLDQRLLTLPSRARRSVYSRLPMWVVQVLEVFRVGRRYDVIFCWGVANVALVLAVMLRLTGRRITVVALLTRVSESKKARLLRVAHPGLAKIVLPPVVQREYAVAHLGVPAEKLVGLPWTLDLDFWRSTPDTERVTICAAGGEMRDYRTLIRALEGLDIPCHIAGSLDLERRDWWNDDVEDQRTSLPPNITLGPMSATDLRDLYDRSRFVVVPLRPTNSDNGITCMNEAWAMGRAVIVSAVEGQRDAFEHGQHGEWVPVGDVEALRDAIVRLWNDPERTAAMGARGRELVDPHKSNAVFSAGMDTVLSAAAQASLGTSRVYRPR</sequence>
<proteinExistence type="predicted"/>
<dbReference type="PANTHER" id="PTHR12526:SF590">
    <property type="entry name" value="ALPHA-MALTOSE-1-PHOSPHATE SYNTHASE"/>
    <property type="match status" value="1"/>
</dbReference>
<keyword evidence="1" id="KW-1133">Transmembrane helix</keyword>
<dbReference type="STRING" id="446471.Xcel_2687"/>
<dbReference type="CDD" id="cd03801">
    <property type="entry name" value="GT4_PimA-like"/>
    <property type="match status" value="1"/>
</dbReference>
<evidence type="ECO:0000256" key="1">
    <source>
        <dbReference type="SAM" id="Phobius"/>
    </source>
</evidence>